<organism evidence="2 3">
    <name type="scientific">Subtercola boreus</name>
    <dbReference type="NCBI Taxonomy" id="120213"/>
    <lineage>
        <taxon>Bacteria</taxon>
        <taxon>Bacillati</taxon>
        <taxon>Actinomycetota</taxon>
        <taxon>Actinomycetes</taxon>
        <taxon>Micrococcales</taxon>
        <taxon>Microbacteriaceae</taxon>
        <taxon>Subtercola</taxon>
    </lineage>
</organism>
<accession>A0A3E0W1T9</accession>
<evidence type="ECO:0000256" key="1">
    <source>
        <dbReference type="SAM" id="SignalP"/>
    </source>
</evidence>
<gene>
    <name evidence="2" type="ORF">B7R21_03325</name>
</gene>
<protein>
    <submittedName>
        <fullName evidence="2">Uncharacterized protein</fullName>
    </submittedName>
</protein>
<name>A0A3E0W1T9_9MICO</name>
<dbReference type="RefSeq" id="WP_116281838.1">
    <property type="nucleotide sequence ID" value="NZ_NBXA01000006.1"/>
</dbReference>
<reference evidence="2 3" key="1">
    <citation type="submission" date="2017-04" db="EMBL/GenBank/DDBJ databases">
        <title>Comparative genome analysis of Subtercola boreus.</title>
        <authorList>
            <person name="Cho Y.-J."/>
            <person name="Cho A."/>
            <person name="Kim O.-S."/>
            <person name="Lee J.-I."/>
        </authorList>
    </citation>
    <scope>NUCLEOTIDE SEQUENCE [LARGE SCALE GENOMIC DNA]</scope>
    <source>
        <strain evidence="2 3">P27444</strain>
    </source>
</reference>
<proteinExistence type="predicted"/>
<dbReference type="EMBL" id="NBXA01000006">
    <property type="protein sequence ID" value="RFA15749.1"/>
    <property type="molecule type" value="Genomic_DNA"/>
</dbReference>
<evidence type="ECO:0000313" key="3">
    <source>
        <dbReference type="Proteomes" id="UP000256709"/>
    </source>
</evidence>
<comment type="caution">
    <text evidence="2">The sequence shown here is derived from an EMBL/GenBank/DDBJ whole genome shotgun (WGS) entry which is preliminary data.</text>
</comment>
<evidence type="ECO:0000313" key="2">
    <source>
        <dbReference type="EMBL" id="RFA15749.1"/>
    </source>
</evidence>
<feature type="chain" id="PRO_5017708399" evidence="1">
    <location>
        <begin position="33"/>
        <end position="74"/>
    </location>
</feature>
<dbReference type="AlphaFoldDB" id="A0A3E0W1T9"/>
<dbReference type="Proteomes" id="UP000256709">
    <property type="component" value="Unassembled WGS sequence"/>
</dbReference>
<feature type="signal peptide" evidence="1">
    <location>
        <begin position="1"/>
        <end position="32"/>
    </location>
</feature>
<keyword evidence="1" id="KW-0732">Signal</keyword>
<sequence>MLPSRIPLIATAVCATLLVVAPVAFSTSLVQALPTDRTSDDGQQVVVVSSISGVDGQSHDVGVSTTGTVTIDVT</sequence>